<evidence type="ECO:0000313" key="1">
    <source>
        <dbReference type="EMBL" id="CAB4194430.1"/>
    </source>
</evidence>
<proteinExistence type="predicted"/>
<name>A0A6J5RA36_9CAUD</name>
<reference evidence="1" key="1">
    <citation type="submission" date="2020-05" db="EMBL/GenBank/DDBJ databases">
        <authorList>
            <person name="Chiriac C."/>
            <person name="Salcher M."/>
            <person name="Ghai R."/>
            <person name="Kavagutti S V."/>
        </authorList>
    </citation>
    <scope>NUCLEOTIDE SEQUENCE</scope>
</reference>
<sequence length="160" mass="17102">MNGSLANISLICEALQIALQIATGTGQNAARSGPVAGPGTTPYTLVFVPPGGPIGPLQTGLTVPPLATAQGRAHLYLTQPDLVRQVEALLDETVETFGEHLEQLIASFEERPTQASPLELVATQLRDLAGIIDTAVVKAREDKEKFRQDLLKLQDKLKLL</sequence>
<dbReference type="EMBL" id="LR797210">
    <property type="protein sequence ID" value="CAB4194430.1"/>
    <property type="molecule type" value="Genomic_DNA"/>
</dbReference>
<gene>
    <name evidence="1" type="ORF">UFOVP1254_56</name>
</gene>
<protein>
    <submittedName>
        <fullName evidence="1">Uncharacterized protein</fullName>
    </submittedName>
</protein>
<organism evidence="1">
    <name type="scientific">uncultured Caudovirales phage</name>
    <dbReference type="NCBI Taxonomy" id="2100421"/>
    <lineage>
        <taxon>Viruses</taxon>
        <taxon>Duplodnaviria</taxon>
        <taxon>Heunggongvirae</taxon>
        <taxon>Uroviricota</taxon>
        <taxon>Caudoviricetes</taxon>
        <taxon>Peduoviridae</taxon>
        <taxon>Maltschvirus</taxon>
        <taxon>Maltschvirus maltsch</taxon>
    </lineage>
</organism>
<accession>A0A6J5RA36</accession>